<protein>
    <submittedName>
        <fullName evidence="1">Uncharacterized protein</fullName>
    </submittedName>
</protein>
<accession>A0AAN6JSL5</accession>
<comment type="caution">
    <text evidence="1">The sequence shown here is derived from an EMBL/GenBank/DDBJ whole genome shotgun (WGS) entry which is preliminary data.</text>
</comment>
<dbReference type="AlphaFoldDB" id="A0AAN6JSL5"/>
<keyword evidence="2" id="KW-1185">Reference proteome</keyword>
<organism evidence="1 2">
    <name type="scientific">Tilletia horrida</name>
    <dbReference type="NCBI Taxonomy" id="155126"/>
    <lineage>
        <taxon>Eukaryota</taxon>
        <taxon>Fungi</taxon>
        <taxon>Dikarya</taxon>
        <taxon>Basidiomycota</taxon>
        <taxon>Ustilaginomycotina</taxon>
        <taxon>Exobasidiomycetes</taxon>
        <taxon>Tilletiales</taxon>
        <taxon>Tilletiaceae</taxon>
        <taxon>Tilletia</taxon>
    </lineage>
</organism>
<proteinExistence type="predicted"/>
<name>A0AAN6JSL5_9BASI</name>
<sequence>MCILIKYRATCKHCEQPWPGSKEWEKIEYCRTAYAHWDKTLDNEPTECDEWEEVREEDIKGNDCCDECDCPPTPALTPGGSSDDE</sequence>
<gene>
    <name evidence="1" type="ORF">OC846_004624</name>
</gene>
<dbReference type="Proteomes" id="UP001176517">
    <property type="component" value="Unassembled WGS sequence"/>
</dbReference>
<reference evidence="1" key="1">
    <citation type="journal article" date="2023" name="PhytoFront">
        <title>Draft Genome Resources of Seven Strains of Tilletia horrida, Causal Agent of Kernel Smut of Rice.</title>
        <authorList>
            <person name="Khanal S."/>
            <person name="Antony Babu S."/>
            <person name="Zhou X.G."/>
        </authorList>
    </citation>
    <scope>NUCLEOTIDE SEQUENCE</scope>
    <source>
        <strain evidence="1">TX6</strain>
    </source>
</reference>
<evidence type="ECO:0000313" key="2">
    <source>
        <dbReference type="Proteomes" id="UP001176517"/>
    </source>
</evidence>
<dbReference type="EMBL" id="JAPDMZ010000145">
    <property type="protein sequence ID" value="KAK0548050.1"/>
    <property type="molecule type" value="Genomic_DNA"/>
</dbReference>
<evidence type="ECO:0000313" key="1">
    <source>
        <dbReference type="EMBL" id="KAK0548050.1"/>
    </source>
</evidence>